<dbReference type="AlphaFoldDB" id="A0AAE0BFS0"/>
<evidence type="ECO:0000313" key="2">
    <source>
        <dbReference type="Proteomes" id="UP001190700"/>
    </source>
</evidence>
<comment type="caution">
    <text evidence="1">The sequence shown here is derived from an EMBL/GenBank/DDBJ whole genome shotgun (WGS) entry which is preliminary data.</text>
</comment>
<reference evidence="1 2" key="1">
    <citation type="journal article" date="2015" name="Genome Biol. Evol.">
        <title>Comparative Genomics of a Bacterivorous Green Alga Reveals Evolutionary Causalities and Consequences of Phago-Mixotrophic Mode of Nutrition.</title>
        <authorList>
            <person name="Burns J.A."/>
            <person name="Paasch A."/>
            <person name="Narechania A."/>
            <person name="Kim E."/>
        </authorList>
    </citation>
    <scope>NUCLEOTIDE SEQUENCE [LARGE SCALE GENOMIC DNA]</scope>
    <source>
        <strain evidence="1 2">PLY_AMNH</strain>
    </source>
</reference>
<sequence length="370" mass="40564">MQGSGRKPFKTYKKNVMDLTEMELDTGDRSRIGCTPQVCRQIRVENTTDLRGHQTDPLISCIELQKKWAAEDITKNKLTGARGDASPNGFASAQECAADFHGKFEDGECTTLRQDESDVGKVLAFFENEVGDMLWYPVEVMAVESKGDKTNITIRYMDGCWSLDQLKRNTDTYMCDHDEMVYSFFEIGLPEYPVSELEEEEEDVPAGCTADAVVHEEMAEPMDAGNAPPGHEMAECEDRATLVLDGLDVRADCTADGVVHEEMVEPMDAGNASPEHEMVGCEVGATHVPDGLDVPADCVVDAVVHEEMAEPMDAWNVSPEHEMTGCEDRATLVPDGLDMPTDCTADGVVHEETVEPMDAGNASIEHEMAG</sequence>
<proteinExistence type="predicted"/>
<evidence type="ECO:0000313" key="1">
    <source>
        <dbReference type="EMBL" id="KAK3235169.1"/>
    </source>
</evidence>
<protein>
    <submittedName>
        <fullName evidence="1">Uncharacterized protein</fullName>
    </submittedName>
</protein>
<organism evidence="1 2">
    <name type="scientific">Cymbomonas tetramitiformis</name>
    <dbReference type="NCBI Taxonomy" id="36881"/>
    <lineage>
        <taxon>Eukaryota</taxon>
        <taxon>Viridiplantae</taxon>
        <taxon>Chlorophyta</taxon>
        <taxon>Pyramimonadophyceae</taxon>
        <taxon>Pyramimonadales</taxon>
        <taxon>Pyramimonadaceae</taxon>
        <taxon>Cymbomonas</taxon>
    </lineage>
</organism>
<dbReference type="Proteomes" id="UP001190700">
    <property type="component" value="Unassembled WGS sequence"/>
</dbReference>
<dbReference type="EMBL" id="LGRX02035355">
    <property type="protein sequence ID" value="KAK3235169.1"/>
    <property type="molecule type" value="Genomic_DNA"/>
</dbReference>
<gene>
    <name evidence="1" type="ORF">CYMTET_54612</name>
</gene>
<accession>A0AAE0BFS0</accession>
<name>A0AAE0BFS0_9CHLO</name>
<keyword evidence="2" id="KW-1185">Reference proteome</keyword>